<protein>
    <submittedName>
        <fullName evidence="1">Uncharacterized protein</fullName>
    </submittedName>
</protein>
<organism evidence="1">
    <name type="scientific">Rhizophora mucronata</name>
    <name type="common">Asiatic mangrove</name>
    <dbReference type="NCBI Taxonomy" id="61149"/>
    <lineage>
        <taxon>Eukaryota</taxon>
        <taxon>Viridiplantae</taxon>
        <taxon>Streptophyta</taxon>
        <taxon>Embryophyta</taxon>
        <taxon>Tracheophyta</taxon>
        <taxon>Spermatophyta</taxon>
        <taxon>Magnoliopsida</taxon>
        <taxon>eudicotyledons</taxon>
        <taxon>Gunneridae</taxon>
        <taxon>Pentapetalae</taxon>
        <taxon>rosids</taxon>
        <taxon>fabids</taxon>
        <taxon>Malpighiales</taxon>
        <taxon>Rhizophoraceae</taxon>
        <taxon>Rhizophora</taxon>
    </lineage>
</organism>
<dbReference type="AlphaFoldDB" id="A0A2P2PYY7"/>
<name>A0A2P2PYY7_RHIMU</name>
<reference evidence="1" key="1">
    <citation type="submission" date="2018-02" db="EMBL/GenBank/DDBJ databases">
        <title>Rhizophora mucronata_Transcriptome.</title>
        <authorList>
            <person name="Meera S.P."/>
            <person name="Sreeshan A."/>
            <person name="Augustine A."/>
        </authorList>
    </citation>
    <scope>NUCLEOTIDE SEQUENCE</scope>
    <source>
        <tissue evidence="1">Leaf</tissue>
    </source>
</reference>
<sequence length="41" mass="4442">MENFQACKREANLLSFGQTAMPPANDSGPATTKYTCSFILS</sequence>
<proteinExistence type="predicted"/>
<dbReference type="EMBL" id="GGEC01079458">
    <property type="protein sequence ID" value="MBX59942.1"/>
    <property type="molecule type" value="Transcribed_RNA"/>
</dbReference>
<accession>A0A2P2PYY7</accession>
<evidence type="ECO:0000313" key="1">
    <source>
        <dbReference type="EMBL" id="MBX59942.1"/>
    </source>
</evidence>